<sequence>MNNVNMIKTKIKTAPAEIEQQTSHNQLQLVLSSTGEPGPAMYSYGLTVDHTAELADLVCNKFF</sequence>
<evidence type="ECO:0000313" key="2">
    <source>
        <dbReference type="WBParaSite" id="nRc.2.0.1.t08777-RA"/>
    </source>
</evidence>
<accession>A0A915I3R5</accession>
<name>A0A915I3R5_ROMCU</name>
<evidence type="ECO:0000313" key="1">
    <source>
        <dbReference type="Proteomes" id="UP000887565"/>
    </source>
</evidence>
<organism evidence="1 2">
    <name type="scientific">Romanomermis culicivorax</name>
    <name type="common">Nematode worm</name>
    <dbReference type="NCBI Taxonomy" id="13658"/>
    <lineage>
        <taxon>Eukaryota</taxon>
        <taxon>Metazoa</taxon>
        <taxon>Ecdysozoa</taxon>
        <taxon>Nematoda</taxon>
        <taxon>Enoplea</taxon>
        <taxon>Dorylaimia</taxon>
        <taxon>Mermithida</taxon>
        <taxon>Mermithoidea</taxon>
        <taxon>Mermithidae</taxon>
        <taxon>Romanomermis</taxon>
    </lineage>
</organism>
<dbReference type="WBParaSite" id="nRc.2.0.1.t08777-RA">
    <property type="protein sequence ID" value="nRc.2.0.1.t08777-RA"/>
    <property type="gene ID" value="nRc.2.0.1.g08777"/>
</dbReference>
<dbReference type="AlphaFoldDB" id="A0A915I3R5"/>
<proteinExistence type="predicted"/>
<dbReference type="Proteomes" id="UP000887565">
    <property type="component" value="Unplaced"/>
</dbReference>
<keyword evidence="1" id="KW-1185">Reference proteome</keyword>
<protein>
    <submittedName>
        <fullName evidence="2">Uncharacterized protein</fullName>
    </submittedName>
</protein>
<reference evidence="2" key="1">
    <citation type="submission" date="2022-11" db="UniProtKB">
        <authorList>
            <consortium name="WormBaseParasite"/>
        </authorList>
    </citation>
    <scope>IDENTIFICATION</scope>
</reference>